<gene>
    <name evidence="2" type="ORF">FDP41_005614</name>
</gene>
<feature type="compositionally biased region" description="Basic and acidic residues" evidence="1">
    <location>
        <begin position="211"/>
        <end position="243"/>
    </location>
</feature>
<dbReference type="VEuPathDB" id="AmoebaDB:NfTy_067570"/>
<keyword evidence="3" id="KW-1185">Reference proteome</keyword>
<feature type="compositionally biased region" description="Low complexity" evidence="1">
    <location>
        <begin position="160"/>
        <end position="173"/>
    </location>
</feature>
<dbReference type="OMA" id="FNYKSTS"/>
<proteinExistence type="predicted"/>
<dbReference type="Proteomes" id="UP000444721">
    <property type="component" value="Unassembled WGS sequence"/>
</dbReference>
<evidence type="ECO:0000313" key="2">
    <source>
        <dbReference type="EMBL" id="KAF0975620.1"/>
    </source>
</evidence>
<feature type="region of interest" description="Disordered" evidence="1">
    <location>
        <begin position="156"/>
        <end position="263"/>
    </location>
</feature>
<feature type="region of interest" description="Disordered" evidence="1">
    <location>
        <begin position="384"/>
        <end position="405"/>
    </location>
</feature>
<feature type="region of interest" description="Disordered" evidence="1">
    <location>
        <begin position="1"/>
        <end position="66"/>
    </location>
</feature>
<evidence type="ECO:0000256" key="1">
    <source>
        <dbReference type="SAM" id="MobiDB-lite"/>
    </source>
</evidence>
<reference evidence="2 3" key="1">
    <citation type="journal article" date="2019" name="Sci. Rep.">
        <title>Nanopore sequencing improves the draft genome of the human pathogenic amoeba Naegleria fowleri.</title>
        <authorList>
            <person name="Liechti N."/>
            <person name="Schurch N."/>
            <person name="Bruggmann R."/>
            <person name="Wittwer M."/>
        </authorList>
    </citation>
    <scope>NUCLEOTIDE SEQUENCE [LARGE SCALE GENOMIC DNA]</scope>
    <source>
        <strain evidence="2 3">ATCC 30894</strain>
    </source>
</reference>
<feature type="compositionally biased region" description="Low complexity" evidence="1">
    <location>
        <begin position="111"/>
        <end position="131"/>
    </location>
</feature>
<accession>A0A6A5BNU3</accession>
<feature type="region of interest" description="Disordered" evidence="1">
    <location>
        <begin position="80"/>
        <end position="144"/>
    </location>
</feature>
<dbReference type="VEuPathDB" id="AmoebaDB:FDP41_005614"/>
<feature type="compositionally biased region" description="Polar residues" evidence="1">
    <location>
        <begin position="81"/>
        <end position="110"/>
    </location>
</feature>
<feature type="compositionally biased region" description="Polar residues" evidence="1">
    <location>
        <begin position="24"/>
        <end position="36"/>
    </location>
</feature>
<protein>
    <submittedName>
        <fullName evidence="2">Uncharacterized protein</fullName>
    </submittedName>
</protein>
<organism evidence="2 3">
    <name type="scientific">Naegleria fowleri</name>
    <name type="common">Brain eating amoeba</name>
    <dbReference type="NCBI Taxonomy" id="5763"/>
    <lineage>
        <taxon>Eukaryota</taxon>
        <taxon>Discoba</taxon>
        <taxon>Heterolobosea</taxon>
        <taxon>Tetramitia</taxon>
        <taxon>Eutetramitia</taxon>
        <taxon>Vahlkampfiidae</taxon>
        <taxon>Naegleria</taxon>
    </lineage>
</organism>
<feature type="compositionally biased region" description="Acidic residues" evidence="1">
    <location>
        <begin position="247"/>
        <end position="263"/>
    </location>
</feature>
<dbReference type="GeneID" id="68112832"/>
<evidence type="ECO:0000313" key="3">
    <source>
        <dbReference type="Proteomes" id="UP000444721"/>
    </source>
</evidence>
<dbReference type="AlphaFoldDB" id="A0A6A5BNU3"/>
<dbReference type="EMBL" id="VFQX01000044">
    <property type="protein sequence ID" value="KAF0975620.1"/>
    <property type="molecule type" value="Genomic_DNA"/>
</dbReference>
<sequence length="405" mass="45919">MLSSLAQYGSDSEDESSASFAPSRATNMSLATNNKSNAEKTKLNNNIKQQEEAVVVTTSTKKQSDQEEVIIESIDDEVGVSNFNYKSTSSRTNNYSESPNQPSNFVHNAPSTTKTTTNNVSSSSSSTTTITEGKRKTKRKKVPSAQKALLMQLAEHSLFNNSKESSETTTSTTNKRKLFEEQERFLDDDSDEELNDEEDHMFHSTTPGKKQKSETTKEEVSSSDHEEKDTTKLYFPKSKDRLPLNEQNEDEYNLGREEEDEEEIYNSLKDIQEQDNTNPQSIPEDILAEMKRQGIDVDQLGQVEIVDVGEHGASELVNLEVERRRALIEKHKREIYMTKDEQEALKQFNFTVEGAGNKHRVKVAKTKNQISFLAQQATGRELEMAERLEKSRQSNSSAKKKYGWR</sequence>
<comment type="caution">
    <text evidence="2">The sequence shown here is derived from an EMBL/GenBank/DDBJ whole genome shotgun (WGS) entry which is preliminary data.</text>
</comment>
<feature type="compositionally biased region" description="Basic and acidic residues" evidence="1">
    <location>
        <begin position="177"/>
        <end position="187"/>
    </location>
</feature>
<dbReference type="VEuPathDB" id="AmoebaDB:NF0023480"/>
<feature type="compositionally biased region" description="Acidic residues" evidence="1">
    <location>
        <begin position="188"/>
        <end position="199"/>
    </location>
</feature>
<name>A0A6A5BNU3_NAEFO</name>
<dbReference type="RefSeq" id="XP_044560333.1">
    <property type="nucleotide sequence ID" value="XM_044709158.1"/>
</dbReference>